<dbReference type="AlphaFoldDB" id="A0A0C9XVH3"/>
<protein>
    <submittedName>
        <fullName evidence="1">Uncharacterized protein</fullName>
    </submittedName>
</protein>
<organism evidence="1 2">
    <name type="scientific">Laccaria amethystina LaAM-08-1</name>
    <dbReference type="NCBI Taxonomy" id="1095629"/>
    <lineage>
        <taxon>Eukaryota</taxon>
        <taxon>Fungi</taxon>
        <taxon>Dikarya</taxon>
        <taxon>Basidiomycota</taxon>
        <taxon>Agaricomycotina</taxon>
        <taxon>Agaricomycetes</taxon>
        <taxon>Agaricomycetidae</taxon>
        <taxon>Agaricales</taxon>
        <taxon>Agaricineae</taxon>
        <taxon>Hydnangiaceae</taxon>
        <taxon>Laccaria</taxon>
    </lineage>
</organism>
<name>A0A0C9XVH3_9AGAR</name>
<dbReference type="Proteomes" id="UP000054477">
    <property type="component" value="Unassembled WGS sequence"/>
</dbReference>
<dbReference type="HOGENOM" id="CLU_2527829_0_0_1"/>
<proteinExistence type="predicted"/>
<accession>A0A0C9XVH3</accession>
<reference evidence="2" key="2">
    <citation type="submission" date="2015-01" db="EMBL/GenBank/DDBJ databases">
        <title>Evolutionary Origins and Diversification of the Mycorrhizal Mutualists.</title>
        <authorList>
            <consortium name="DOE Joint Genome Institute"/>
            <consortium name="Mycorrhizal Genomics Consortium"/>
            <person name="Kohler A."/>
            <person name="Kuo A."/>
            <person name="Nagy L.G."/>
            <person name="Floudas D."/>
            <person name="Copeland A."/>
            <person name="Barry K.W."/>
            <person name="Cichocki N."/>
            <person name="Veneault-Fourrey C."/>
            <person name="LaButti K."/>
            <person name="Lindquist E.A."/>
            <person name="Lipzen A."/>
            <person name="Lundell T."/>
            <person name="Morin E."/>
            <person name="Murat C."/>
            <person name="Riley R."/>
            <person name="Ohm R."/>
            <person name="Sun H."/>
            <person name="Tunlid A."/>
            <person name="Henrissat B."/>
            <person name="Grigoriev I.V."/>
            <person name="Hibbett D.S."/>
            <person name="Martin F."/>
        </authorList>
    </citation>
    <scope>NUCLEOTIDE SEQUENCE [LARGE SCALE GENOMIC DNA]</scope>
    <source>
        <strain evidence="2">LaAM-08-1</strain>
    </source>
</reference>
<keyword evidence="2" id="KW-1185">Reference proteome</keyword>
<dbReference type="EMBL" id="KN838603">
    <property type="protein sequence ID" value="KIK01632.1"/>
    <property type="molecule type" value="Genomic_DNA"/>
</dbReference>
<evidence type="ECO:0000313" key="1">
    <source>
        <dbReference type="EMBL" id="KIK01632.1"/>
    </source>
</evidence>
<reference evidence="1 2" key="1">
    <citation type="submission" date="2014-04" db="EMBL/GenBank/DDBJ databases">
        <authorList>
            <consortium name="DOE Joint Genome Institute"/>
            <person name="Kuo A."/>
            <person name="Kohler A."/>
            <person name="Nagy L.G."/>
            <person name="Floudas D."/>
            <person name="Copeland A."/>
            <person name="Barry K.W."/>
            <person name="Cichocki N."/>
            <person name="Veneault-Fourrey C."/>
            <person name="LaButti K."/>
            <person name="Lindquist E.A."/>
            <person name="Lipzen A."/>
            <person name="Lundell T."/>
            <person name="Morin E."/>
            <person name="Murat C."/>
            <person name="Sun H."/>
            <person name="Tunlid A."/>
            <person name="Henrissat B."/>
            <person name="Grigoriev I.V."/>
            <person name="Hibbett D.S."/>
            <person name="Martin F."/>
            <person name="Nordberg H.P."/>
            <person name="Cantor M.N."/>
            <person name="Hua S.X."/>
        </authorList>
    </citation>
    <scope>NUCLEOTIDE SEQUENCE [LARGE SCALE GENOMIC DNA]</scope>
    <source>
        <strain evidence="1 2">LaAM-08-1</strain>
    </source>
</reference>
<sequence>MPPLLIIWLPISKNTQSPAVHVTMLDCLFIGGCAHSFQHAIINSSLIHHVVLIIADILLSQAQGVTVGKAQRKPLKQGKQVQQT</sequence>
<gene>
    <name evidence="1" type="ORF">K443DRAFT_6699</name>
</gene>
<evidence type="ECO:0000313" key="2">
    <source>
        <dbReference type="Proteomes" id="UP000054477"/>
    </source>
</evidence>